<protein>
    <submittedName>
        <fullName evidence="2">Uncharacterized protein</fullName>
    </submittedName>
</protein>
<evidence type="ECO:0000256" key="1">
    <source>
        <dbReference type="SAM" id="Phobius"/>
    </source>
</evidence>
<accession>A0ABQ2YV34</accession>
<name>A0ABQ2YV34_9GAMM</name>
<dbReference type="EMBL" id="BMXS01000009">
    <property type="protein sequence ID" value="GGX93201.1"/>
    <property type="molecule type" value="Genomic_DNA"/>
</dbReference>
<keyword evidence="1" id="KW-0812">Transmembrane</keyword>
<organism evidence="2 3">
    <name type="scientific">Litchfieldella qijiaojingensis</name>
    <dbReference type="NCBI Taxonomy" id="980347"/>
    <lineage>
        <taxon>Bacteria</taxon>
        <taxon>Pseudomonadati</taxon>
        <taxon>Pseudomonadota</taxon>
        <taxon>Gammaproteobacteria</taxon>
        <taxon>Oceanospirillales</taxon>
        <taxon>Halomonadaceae</taxon>
        <taxon>Litchfieldella</taxon>
    </lineage>
</organism>
<feature type="transmembrane region" description="Helical" evidence="1">
    <location>
        <begin position="427"/>
        <end position="448"/>
    </location>
</feature>
<keyword evidence="1" id="KW-0472">Membrane</keyword>
<feature type="transmembrane region" description="Helical" evidence="1">
    <location>
        <begin position="20"/>
        <end position="37"/>
    </location>
</feature>
<keyword evidence="3" id="KW-1185">Reference proteome</keyword>
<reference evidence="3" key="1">
    <citation type="journal article" date="2019" name="Int. J. Syst. Evol. Microbiol.">
        <title>The Global Catalogue of Microorganisms (GCM) 10K type strain sequencing project: providing services to taxonomists for standard genome sequencing and annotation.</title>
        <authorList>
            <consortium name="The Broad Institute Genomics Platform"/>
            <consortium name="The Broad Institute Genome Sequencing Center for Infectious Disease"/>
            <person name="Wu L."/>
            <person name="Ma J."/>
        </authorList>
    </citation>
    <scope>NUCLEOTIDE SEQUENCE [LARGE SCALE GENOMIC DNA]</scope>
    <source>
        <strain evidence="3">KCTC 22228</strain>
    </source>
</reference>
<evidence type="ECO:0000313" key="3">
    <source>
        <dbReference type="Proteomes" id="UP000653056"/>
    </source>
</evidence>
<evidence type="ECO:0000313" key="2">
    <source>
        <dbReference type="EMBL" id="GGX93201.1"/>
    </source>
</evidence>
<keyword evidence="1" id="KW-1133">Transmembrane helix</keyword>
<feature type="transmembrane region" description="Helical" evidence="1">
    <location>
        <begin position="68"/>
        <end position="85"/>
    </location>
</feature>
<comment type="caution">
    <text evidence="2">The sequence shown here is derived from an EMBL/GenBank/DDBJ whole genome shotgun (WGS) entry which is preliminary data.</text>
</comment>
<feature type="transmembrane region" description="Helical" evidence="1">
    <location>
        <begin position="245"/>
        <end position="264"/>
    </location>
</feature>
<feature type="transmembrane region" description="Helical" evidence="1">
    <location>
        <begin position="140"/>
        <end position="159"/>
    </location>
</feature>
<feature type="transmembrane region" description="Helical" evidence="1">
    <location>
        <begin position="386"/>
        <end position="407"/>
    </location>
</feature>
<feature type="transmembrane region" description="Helical" evidence="1">
    <location>
        <begin position="353"/>
        <end position="374"/>
    </location>
</feature>
<dbReference type="RefSeq" id="WP_229803474.1">
    <property type="nucleotide sequence ID" value="NZ_BMXS01000009.1"/>
</dbReference>
<sequence>MPSRDTLSADTTSDDSTSSRQVVAGMAILAGLMLQIARFADAPFDANLIGYAFWMAALLLWRDLDPRTRLQAGGLSVIGLVLLVISQFHYRAEIDWLGILTGNTYVVAMLVGVSFLGLIGGRKAPGGGRTSTGVRGVVNTWLSVHLLGAILNLSSVFMVGDHIKARGRLETAQLLTLNRGLSSAAFWSPFFASMGVAMSVAPEMAYGGILIFGLPLALLAGLITRFEIPRRFVLDDTEGFTLSPASLLLPVAMAALVMLFHYIITPSLSIVSIITFLIPSVALLFNLPRGLAWPVRRTLQHARTRLPAMRGEVTLFLSAGLFTLGLSTFTRAATGNQWVLFDEFGVLEASISYVAIVVSAVAGLHPIIGVSALASMLDPDTTNHTLLGFVSLAAWGVGAAVGPLSGINLSLQGRYDISGYRLMKLNIPYALMMSCLVFAAIALMDTIFSR</sequence>
<feature type="transmembrane region" description="Helical" evidence="1">
    <location>
        <begin position="204"/>
        <end position="224"/>
    </location>
</feature>
<dbReference type="Proteomes" id="UP000653056">
    <property type="component" value="Unassembled WGS sequence"/>
</dbReference>
<feature type="transmembrane region" description="Helical" evidence="1">
    <location>
        <begin position="97"/>
        <end position="120"/>
    </location>
</feature>
<feature type="transmembrane region" description="Helical" evidence="1">
    <location>
        <begin position="270"/>
        <end position="292"/>
    </location>
</feature>
<gene>
    <name evidence="2" type="ORF">GCM10007160_20920</name>
</gene>
<proteinExistence type="predicted"/>
<feature type="transmembrane region" description="Helical" evidence="1">
    <location>
        <begin position="44"/>
        <end position="62"/>
    </location>
</feature>
<feature type="transmembrane region" description="Helical" evidence="1">
    <location>
        <begin position="313"/>
        <end position="333"/>
    </location>
</feature>